<proteinExistence type="predicted"/>
<feature type="compositionally biased region" description="Low complexity" evidence="2">
    <location>
        <begin position="667"/>
        <end position="678"/>
    </location>
</feature>
<keyword evidence="4" id="KW-1185">Reference proteome</keyword>
<dbReference type="Proteomes" id="UP001211065">
    <property type="component" value="Unassembled WGS sequence"/>
</dbReference>
<feature type="compositionally biased region" description="Polar residues" evidence="2">
    <location>
        <begin position="679"/>
        <end position="695"/>
    </location>
</feature>
<accession>A0AAD5XXM7</accession>
<name>A0AAD5XXM7_9FUNG</name>
<gene>
    <name evidence="3" type="ORF">HK099_008363</name>
</gene>
<protein>
    <submittedName>
        <fullName evidence="3">Uncharacterized protein</fullName>
    </submittedName>
</protein>
<feature type="coiled-coil region" evidence="1">
    <location>
        <begin position="1122"/>
        <end position="1297"/>
    </location>
</feature>
<organism evidence="3 4">
    <name type="scientific">Clydaea vesicula</name>
    <dbReference type="NCBI Taxonomy" id="447962"/>
    <lineage>
        <taxon>Eukaryota</taxon>
        <taxon>Fungi</taxon>
        <taxon>Fungi incertae sedis</taxon>
        <taxon>Chytridiomycota</taxon>
        <taxon>Chytridiomycota incertae sedis</taxon>
        <taxon>Chytridiomycetes</taxon>
        <taxon>Lobulomycetales</taxon>
        <taxon>Lobulomycetaceae</taxon>
        <taxon>Clydaea</taxon>
    </lineage>
</organism>
<feature type="region of interest" description="Disordered" evidence="2">
    <location>
        <begin position="1621"/>
        <end position="1702"/>
    </location>
</feature>
<evidence type="ECO:0000256" key="1">
    <source>
        <dbReference type="SAM" id="Coils"/>
    </source>
</evidence>
<feature type="region of interest" description="Disordered" evidence="2">
    <location>
        <begin position="621"/>
        <end position="695"/>
    </location>
</feature>
<feature type="compositionally biased region" description="Polar residues" evidence="2">
    <location>
        <begin position="118"/>
        <end position="127"/>
    </location>
</feature>
<comment type="caution">
    <text evidence="3">The sequence shown here is derived from an EMBL/GenBank/DDBJ whole genome shotgun (WGS) entry which is preliminary data.</text>
</comment>
<keyword evidence="1" id="KW-0175">Coiled coil</keyword>
<reference evidence="3" key="1">
    <citation type="submission" date="2020-05" db="EMBL/GenBank/DDBJ databases">
        <title>Phylogenomic resolution of chytrid fungi.</title>
        <authorList>
            <person name="Stajich J.E."/>
            <person name="Amses K."/>
            <person name="Simmons R."/>
            <person name="Seto K."/>
            <person name="Myers J."/>
            <person name="Bonds A."/>
            <person name="Quandt C.A."/>
            <person name="Barry K."/>
            <person name="Liu P."/>
            <person name="Grigoriev I."/>
            <person name="Longcore J.E."/>
            <person name="James T.Y."/>
        </authorList>
    </citation>
    <scope>NUCLEOTIDE SEQUENCE</scope>
    <source>
        <strain evidence="3">JEL0476</strain>
    </source>
</reference>
<evidence type="ECO:0000313" key="3">
    <source>
        <dbReference type="EMBL" id="KAJ3224496.1"/>
    </source>
</evidence>
<feature type="coiled-coil region" evidence="1">
    <location>
        <begin position="696"/>
        <end position="737"/>
    </location>
</feature>
<feature type="compositionally biased region" description="Polar residues" evidence="2">
    <location>
        <begin position="414"/>
        <end position="433"/>
    </location>
</feature>
<evidence type="ECO:0000313" key="4">
    <source>
        <dbReference type="Proteomes" id="UP001211065"/>
    </source>
</evidence>
<evidence type="ECO:0000256" key="2">
    <source>
        <dbReference type="SAM" id="MobiDB-lite"/>
    </source>
</evidence>
<feature type="compositionally biased region" description="Polar residues" evidence="2">
    <location>
        <begin position="1670"/>
        <end position="1685"/>
    </location>
</feature>
<dbReference type="EMBL" id="JADGJW010000091">
    <property type="protein sequence ID" value="KAJ3224496.1"/>
    <property type="molecule type" value="Genomic_DNA"/>
</dbReference>
<feature type="region of interest" description="Disordered" evidence="2">
    <location>
        <begin position="408"/>
        <end position="437"/>
    </location>
</feature>
<feature type="compositionally biased region" description="Low complexity" evidence="2">
    <location>
        <begin position="1627"/>
        <end position="1650"/>
    </location>
</feature>
<feature type="region of interest" description="Disordered" evidence="2">
    <location>
        <begin position="230"/>
        <end position="288"/>
    </location>
</feature>
<feature type="compositionally biased region" description="Polar residues" evidence="2">
    <location>
        <begin position="272"/>
        <end position="288"/>
    </location>
</feature>
<feature type="region of interest" description="Disordered" evidence="2">
    <location>
        <begin position="100"/>
        <end position="127"/>
    </location>
</feature>
<feature type="coiled-coil region" evidence="1">
    <location>
        <begin position="862"/>
        <end position="1037"/>
    </location>
</feature>
<sequence>MEEITEFEADLEKERLLKVARKKSSEIDLPESTAISDQPASIADSVDDLEFENRVQNPTKVDTTNKKPPRTLVQGFFTAFNSIINESENLPNTLKERILMTTGGDLPPPKKTPESGFPGQNDSQCENSMLSQTYSSNDYPLSEQINNDSSNVFTNIEQSDNYLPESTVEEHNDFVEQYHVPTISGFSDNNNIVPNFSSNSTNITSKSRLSKFGPSVLNVDSNIYALNTNYERPSSPPRNINANPKNFPNSELANSSLISPPSDFGDCGSVSKRGQTPPLSNSLFSNPEKPSSLDFFNSATLNEGMQNVIFDNDKKTSYWESESRGRSPTQRMPINDTKTSKSPSPKKTGASNNLEARDTYLGNYNYPETGNLNAASRSQSPKINSISVSNTYDALTQEKKVNNISHLISHRSKSNSPETSNSPGSFNFPQENNSIKKDDVNISDQSDLAENKLNNNSEAFPTTTKAANDLLDFNESSDDTVQMNGKDNIFQNVSSTLSNSVETSYTATTLNAMEFKKYTPVATNYPFKTSPAINLNPTETSNIGNKNAGNDQIKTAASLFGSFSSSPQNFSHQLNANVNNFFQPTIPKNQNINAVSTEVKTVTNSQPKKSTASLEICTSETSFKPKPASPPLTLPLKTPLSPDRSNVSSISKLEIDTVHNSKTSYQSSPKTPLSPLKSRNSPTSPSRQLNSESSQVASLQSKIQVLETMLEQTQNNLKSLKKERDDLKFSLENEYEEKLKMLDLRESDVATGELNVKDSLQLYKKIESSANGIEKILEIKRGELEEEYRIKYERLEERESLFFKKSSIFEEELKKVEIEKNNFQNNKLKFHKEFEEFIIEKDNFFKLKEGNESDGYKKLRFFEEEESRLKDYESKINNFYEEVNLKDFKLKKTLEEVDKKQVVLEKERTEIEKLRLESVALKKAVELESKEFQNRLTLLEEQENLFKKNQSKFEKDCKSKEDSFEKKNANLMEEITMLEEVREKTLNDRNLVENEKKELHSRESALKKLSSELEENKELLNKEKAELQKNSLKLEEDFKNFKLHYDNFLKERDSFQDERNRILELQKSLLDEAKVYKDLKASFEKDKAILLEKESASQRISQQLIDDKSSEAAKLSSFQKKLDQEKRLIEFQRISLNEKEEKQKEMLKNIEAKELEVKEEQHKMVKVHENLQITSENLNKKESHLKNLMQEYESKNSKLNKILNDNSKLKIELEKEKLSLNTRENQLKDEKLKIENEKNSILNSLKQTQKLVGEKFQTLEEEKERINLVKENLEQDKKKLKFEQDELQLSKLELENQSCKLNEQFTWIEKEKGAINELRMKLDQDRIDFERSKLESGGKIAKKKAEKVTGEADSVSSILEEINAESIFKSSANTKPASSPSSSINKGDALVNRNYETELNYFKERIMNLESSNRIFQEKIVTLNDKLASQKAEENITKNITPTSEEEKIKKLLEDFNNDEAAKDESTETDKLLKVILALTSKNQTLNKKVEHLQAYENPRQLSSHNSYSSLPYSPVESSAQSNWKFESEQRHRRVYQNNLKIKAAQEEYDSSQRYDRPLSRLSLSERRLEDSRKSLSNSNTDYKLMSPKVRENFGNIAQPTSLSQRRIDLEKRNSKVLSGFDYRTMNRNQESSSSLYSQNQNSSNYNQQQPEMERRNSFTSQHSIRSEYNPRNNYTGSRYSTSGNTKKRLSRGESIVSTGNSENLKNFFDQNDVDAFSETTKKILFGDEN</sequence>
<feature type="region of interest" description="Disordered" evidence="2">
    <location>
        <begin position="318"/>
        <end position="356"/>
    </location>
</feature>
<feature type="compositionally biased region" description="Polar residues" evidence="2">
    <location>
        <begin position="230"/>
        <end position="259"/>
    </location>
</feature>